<dbReference type="PRINTS" id="PR00420">
    <property type="entry name" value="RNGMNOXGNASE"/>
</dbReference>
<feature type="domain" description="Amine oxidase" evidence="4">
    <location>
        <begin position="17"/>
        <end position="327"/>
    </location>
</feature>
<dbReference type="RefSeq" id="WP_243320089.1">
    <property type="nucleotide sequence ID" value="NZ_JALGCL010000001.1"/>
</dbReference>
<dbReference type="PANTHER" id="PTHR10668:SF103">
    <property type="entry name" value="PYRIDINE NUCLEOTIDE-DISULFIDE OXIDOREDUCTASE DOMAIN-CONTAINING PROTEIN 2"/>
    <property type="match status" value="1"/>
</dbReference>
<keyword evidence="6" id="KW-1185">Reference proteome</keyword>
<proteinExistence type="predicted"/>
<dbReference type="SUPFAM" id="SSF51905">
    <property type="entry name" value="FAD/NAD(P)-binding domain"/>
    <property type="match status" value="1"/>
</dbReference>
<protein>
    <recommendedName>
        <fullName evidence="3">Pyridine nucleotide-disulfide oxidoreductase domain-containing protein 2</fullName>
    </recommendedName>
</protein>
<evidence type="ECO:0000259" key="4">
    <source>
        <dbReference type="Pfam" id="PF01593"/>
    </source>
</evidence>
<evidence type="ECO:0000256" key="3">
    <source>
        <dbReference type="ARBA" id="ARBA00040298"/>
    </source>
</evidence>
<accession>A0ABT0A3P2</accession>
<organism evidence="5 6">
    <name type="scientific">Cognatiluteimonas sedimenti</name>
    <dbReference type="NCBI Taxonomy" id="2927791"/>
    <lineage>
        <taxon>Bacteria</taxon>
        <taxon>Pseudomonadati</taxon>
        <taxon>Pseudomonadota</taxon>
        <taxon>Gammaproteobacteria</taxon>
        <taxon>Lysobacterales</taxon>
        <taxon>Lysobacteraceae</taxon>
        <taxon>Cognatiluteimonas</taxon>
    </lineage>
</organism>
<dbReference type="Gene3D" id="3.50.50.60">
    <property type="entry name" value="FAD/NAD(P)-binding domain"/>
    <property type="match status" value="2"/>
</dbReference>
<evidence type="ECO:0000313" key="6">
    <source>
        <dbReference type="Proteomes" id="UP001165423"/>
    </source>
</evidence>
<dbReference type="InterPro" id="IPR002937">
    <property type="entry name" value="Amino_oxidase"/>
</dbReference>
<dbReference type="InterPro" id="IPR036188">
    <property type="entry name" value="FAD/NAD-bd_sf"/>
</dbReference>
<evidence type="ECO:0000256" key="1">
    <source>
        <dbReference type="ARBA" id="ARBA00037217"/>
    </source>
</evidence>
<comment type="caution">
    <text evidence="5">The sequence shown here is derived from an EMBL/GenBank/DDBJ whole genome shotgun (WGS) entry which is preliminary data.</text>
</comment>
<comment type="function">
    <text evidence="1">Probable oxidoreductase that may play a role as regulator of mitochondrial function.</text>
</comment>
<comment type="subunit">
    <text evidence="2">Interacts with COX5B; this interaction may contribute to localize PYROXD2 to the inner face of the inner mitochondrial membrane.</text>
</comment>
<reference evidence="5 6" key="1">
    <citation type="submission" date="2022-03" db="EMBL/GenBank/DDBJ databases">
        <title>Luteimonas soily sp. nov., a novel bacterium isolated from the soil.</title>
        <authorList>
            <person name="Zhang X."/>
        </authorList>
    </citation>
    <scope>NUCLEOTIDE SEQUENCE [LARGE SCALE GENOMIC DNA]</scope>
    <source>
        <strain evidence="5 6">50</strain>
    </source>
</reference>
<dbReference type="Pfam" id="PF01593">
    <property type="entry name" value="Amino_oxidase"/>
    <property type="match status" value="1"/>
</dbReference>
<sequence length="538" mass="58377">MRDDNSDVLVIGGGHNGLVCAAYLAGAGLKVRVLERRAIVGGAAVTEEFHPGFRNSTASYTVSLLNPKVIRDLRLHEHGLRIVERPYSNFLPLPDGRCFRLGGGLTEAEIAKFSQRDVARWGDYNAMLDRVVAVLRELVHLTPPNVGDRIAFGDWLQSYAVAKRLQHLDLRGRRDLLDLFTKSAGELLDHYFEGEPLKAALGWDSVVGNFASPYTPGSAYVLLHHLFGEVNGKPGTWGHAIGGMGAITQAMRKECEARGVAIETGAEVARLLVENGKATGVVLADGRELRAGIVASNLNPKLLYARLVERAQLDDDTAQRIERYRCGSGTFRMNVALSELPDFSAMPGTQLQPHHQSGILVGPSLRYFEQAYFDAKSKAHNPGWARQPIVEVVISSTLDDTLAPPGQHVASLFCQQVNPDVDGGWDAHRDTVAKLMIDTVDAHAPNFARSVLGYEALSPLDLERRIGLVGGDIFHGALGLDQMFSARPLLGQGAYRGAFKGLYLCGSGTHPGGGVTGLPGRNAAREILRDLRKGPRPR</sequence>
<dbReference type="PANTHER" id="PTHR10668">
    <property type="entry name" value="PHYTOENE DEHYDROGENASE"/>
    <property type="match status" value="1"/>
</dbReference>
<dbReference type="Proteomes" id="UP001165423">
    <property type="component" value="Unassembled WGS sequence"/>
</dbReference>
<gene>
    <name evidence="5" type="ORF">MQC88_06505</name>
</gene>
<evidence type="ECO:0000256" key="2">
    <source>
        <dbReference type="ARBA" id="ARBA00038825"/>
    </source>
</evidence>
<dbReference type="EMBL" id="JALGCL010000001">
    <property type="protein sequence ID" value="MCJ0825609.1"/>
    <property type="molecule type" value="Genomic_DNA"/>
</dbReference>
<evidence type="ECO:0000313" key="5">
    <source>
        <dbReference type="EMBL" id="MCJ0825609.1"/>
    </source>
</evidence>
<name>A0ABT0A3P2_9GAMM</name>